<dbReference type="SUPFAM" id="SSF161098">
    <property type="entry name" value="MetI-like"/>
    <property type="match status" value="1"/>
</dbReference>
<dbReference type="Pfam" id="PF00528">
    <property type="entry name" value="BPD_transp_1"/>
    <property type="match status" value="1"/>
</dbReference>
<evidence type="ECO:0000256" key="1">
    <source>
        <dbReference type="ARBA" id="ARBA00004651"/>
    </source>
</evidence>
<keyword evidence="4 7" id="KW-0812">Transmembrane</keyword>
<dbReference type="EMBL" id="JACLYU010000002">
    <property type="protein sequence ID" value="MBM6699158.1"/>
    <property type="molecule type" value="Genomic_DNA"/>
</dbReference>
<evidence type="ECO:0000256" key="2">
    <source>
        <dbReference type="ARBA" id="ARBA00022448"/>
    </source>
</evidence>
<feature type="domain" description="ABC transmembrane type-1" evidence="8">
    <location>
        <begin position="87"/>
        <end position="267"/>
    </location>
</feature>
<evidence type="ECO:0000256" key="5">
    <source>
        <dbReference type="ARBA" id="ARBA00022989"/>
    </source>
</evidence>
<protein>
    <submittedName>
        <fullName evidence="9">ABC transporter permease</fullName>
    </submittedName>
</protein>
<dbReference type="GO" id="GO:0005886">
    <property type="term" value="C:plasma membrane"/>
    <property type="evidence" value="ECO:0007669"/>
    <property type="project" value="UniProtKB-SubCell"/>
</dbReference>
<evidence type="ECO:0000259" key="8">
    <source>
        <dbReference type="PROSITE" id="PS50928"/>
    </source>
</evidence>
<evidence type="ECO:0000256" key="4">
    <source>
        <dbReference type="ARBA" id="ARBA00022692"/>
    </source>
</evidence>
<organism evidence="9 10">
    <name type="scientific">Bifidobacterium pullorum subsp. saeculare</name>
    <dbReference type="NCBI Taxonomy" id="78257"/>
    <lineage>
        <taxon>Bacteria</taxon>
        <taxon>Bacillati</taxon>
        <taxon>Actinomycetota</taxon>
        <taxon>Actinomycetes</taxon>
        <taxon>Bifidobacteriales</taxon>
        <taxon>Bifidobacteriaceae</taxon>
        <taxon>Bifidobacterium</taxon>
    </lineage>
</organism>
<keyword evidence="2 7" id="KW-0813">Transport</keyword>
<evidence type="ECO:0000256" key="7">
    <source>
        <dbReference type="RuleBase" id="RU363032"/>
    </source>
</evidence>
<evidence type="ECO:0000256" key="6">
    <source>
        <dbReference type="ARBA" id="ARBA00023136"/>
    </source>
</evidence>
<dbReference type="InterPro" id="IPR035906">
    <property type="entry name" value="MetI-like_sf"/>
</dbReference>
<reference evidence="9" key="2">
    <citation type="journal article" date="2021" name="Sci. Rep.">
        <title>The distribution of antibiotic resistance genes in chicken gut microbiota commensals.</title>
        <authorList>
            <person name="Juricova H."/>
            <person name="Matiasovicova J."/>
            <person name="Kubasova T."/>
            <person name="Cejkova D."/>
            <person name="Rychlik I."/>
        </authorList>
    </citation>
    <scope>NUCLEOTIDE SEQUENCE</scope>
    <source>
        <strain evidence="9">An836</strain>
    </source>
</reference>
<sequence length="288" mass="30404">MAIDRISRRPVAGGHHSTTGLPGPYAALRRAGRRLRRRVPTIVAVAVLLGGWQAWVTLGHVDPAIIAAPTDIIRAIAGTWGTLGAAAAVTGFEGTVGFLFAVALGVLVGVGLHCSKVFEAACYPLLAAAQTLPLISIAPLFLIWFGFEIPGKIVITAVFGLFPVAVQTVRGLDAVPRYFSDVALTCGASRAWTLWHVKLRVAARQIYGGVRVTAAYVFATASTAEYLGARQGMGIWLQAAYNSFSTPLVFAATVVIVLMTCALLLVVNLSERLLLGPAADEEDPDADQ</sequence>
<feature type="transmembrane region" description="Helical" evidence="7">
    <location>
        <begin position="153"/>
        <end position="172"/>
    </location>
</feature>
<keyword evidence="5 7" id="KW-1133">Transmembrane helix</keyword>
<accession>A0A938WY44</accession>
<dbReference type="CDD" id="cd06261">
    <property type="entry name" value="TM_PBP2"/>
    <property type="match status" value="1"/>
</dbReference>
<dbReference type="PANTHER" id="PTHR30151">
    <property type="entry name" value="ALKANE SULFONATE ABC TRANSPORTER-RELATED, MEMBRANE SUBUNIT"/>
    <property type="match status" value="1"/>
</dbReference>
<feature type="transmembrane region" description="Helical" evidence="7">
    <location>
        <begin position="208"/>
        <end position="228"/>
    </location>
</feature>
<dbReference type="PROSITE" id="PS50928">
    <property type="entry name" value="ABC_TM1"/>
    <property type="match status" value="1"/>
</dbReference>
<dbReference type="Gene3D" id="1.10.3720.10">
    <property type="entry name" value="MetI-like"/>
    <property type="match status" value="1"/>
</dbReference>
<comment type="caution">
    <text evidence="9">The sequence shown here is derived from an EMBL/GenBank/DDBJ whole genome shotgun (WGS) entry which is preliminary data.</text>
</comment>
<comment type="subcellular location">
    <subcellularLocation>
        <location evidence="1 7">Cell membrane</location>
        <topology evidence="1 7">Multi-pass membrane protein</topology>
    </subcellularLocation>
</comment>
<evidence type="ECO:0000313" key="9">
    <source>
        <dbReference type="EMBL" id="MBM6699158.1"/>
    </source>
</evidence>
<reference evidence="9" key="1">
    <citation type="submission" date="2020-08" db="EMBL/GenBank/DDBJ databases">
        <authorList>
            <person name="Cejkova D."/>
            <person name="Kubasova T."/>
            <person name="Jahodarova E."/>
            <person name="Rychlik I."/>
        </authorList>
    </citation>
    <scope>NUCLEOTIDE SEQUENCE</scope>
    <source>
        <strain evidence="9">An836</strain>
    </source>
</reference>
<keyword evidence="10" id="KW-1185">Reference proteome</keyword>
<evidence type="ECO:0000313" key="10">
    <source>
        <dbReference type="Proteomes" id="UP000718821"/>
    </source>
</evidence>
<feature type="transmembrane region" description="Helical" evidence="7">
    <location>
        <begin position="39"/>
        <end position="55"/>
    </location>
</feature>
<dbReference type="AlphaFoldDB" id="A0A938WY44"/>
<name>A0A938WY44_9BIFI</name>
<feature type="transmembrane region" description="Helical" evidence="7">
    <location>
        <begin position="248"/>
        <end position="267"/>
    </location>
</feature>
<gene>
    <name evidence="9" type="ORF">H7U32_02200</name>
</gene>
<keyword evidence="3" id="KW-1003">Cell membrane</keyword>
<comment type="similarity">
    <text evidence="7">Belongs to the binding-protein-dependent transport system permease family.</text>
</comment>
<proteinExistence type="inferred from homology"/>
<dbReference type="Proteomes" id="UP000718821">
    <property type="component" value="Unassembled WGS sequence"/>
</dbReference>
<evidence type="ECO:0000256" key="3">
    <source>
        <dbReference type="ARBA" id="ARBA00022475"/>
    </source>
</evidence>
<dbReference type="PANTHER" id="PTHR30151:SF20">
    <property type="entry name" value="ABC TRANSPORTER PERMEASE PROTEIN HI_0355-RELATED"/>
    <property type="match status" value="1"/>
</dbReference>
<dbReference type="InterPro" id="IPR000515">
    <property type="entry name" value="MetI-like"/>
</dbReference>
<feature type="transmembrane region" description="Helical" evidence="7">
    <location>
        <begin position="96"/>
        <end position="113"/>
    </location>
</feature>
<dbReference type="GO" id="GO:0055085">
    <property type="term" value="P:transmembrane transport"/>
    <property type="evidence" value="ECO:0007669"/>
    <property type="project" value="InterPro"/>
</dbReference>
<keyword evidence="6 7" id="KW-0472">Membrane</keyword>
<feature type="transmembrane region" description="Helical" evidence="7">
    <location>
        <begin position="125"/>
        <end position="147"/>
    </location>
</feature>